<dbReference type="PANTHER" id="PTHR43394">
    <property type="entry name" value="ATP-DEPENDENT PERMEASE MDL1, MITOCHONDRIAL"/>
    <property type="match status" value="1"/>
</dbReference>
<name>A0A9D1RWQ8_9CORY</name>
<dbReference type="InterPro" id="IPR039421">
    <property type="entry name" value="Type_1_exporter"/>
</dbReference>
<dbReference type="GO" id="GO:0015421">
    <property type="term" value="F:ABC-type oligopeptide transporter activity"/>
    <property type="evidence" value="ECO:0007669"/>
    <property type="project" value="TreeGrafter"/>
</dbReference>
<dbReference type="AlphaFoldDB" id="A0A9D1RWQ8"/>
<evidence type="ECO:0000313" key="1">
    <source>
        <dbReference type="EMBL" id="HIW94940.1"/>
    </source>
</evidence>
<evidence type="ECO:0000313" key="2">
    <source>
        <dbReference type="Proteomes" id="UP000824189"/>
    </source>
</evidence>
<comment type="caution">
    <text evidence="1">The sequence shown here is derived from an EMBL/GenBank/DDBJ whole genome shotgun (WGS) entry which is preliminary data.</text>
</comment>
<accession>A0A9D1RWQ8</accession>
<gene>
    <name evidence="1" type="ORF">H9867_00400</name>
</gene>
<dbReference type="PANTHER" id="PTHR43394:SF1">
    <property type="entry name" value="ATP-BINDING CASSETTE SUB-FAMILY B MEMBER 10, MITOCHONDRIAL"/>
    <property type="match status" value="1"/>
</dbReference>
<feature type="non-terminal residue" evidence="1">
    <location>
        <position position="1"/>
    </location>
</feature>
<reference evidence="1" key="2">
    <citation type="submission" date="2021-04" db="EMBL/GenBank/DDBJ databases">
        <authorList>
            <person name="Gilroy R."/>
        </authorList>
    </citation>
    <scope>NUCLEOTIDE SEQUENCE</scope>
    <source>
        <strain evidence="1">4376</strain>
    </source>
</reference>
<organism evidence="1 2">
    <name type="scientific">Candidatus Corynebacterium gallistercoris</name>
    <dbReference type="NCBI Taxonomy" id="2838530"/>
    <lineage>
        <taxon>Bacteria</taxon>
        <taxon>Bacillati</taxon>
        <taxon>Actinomycetota</taxon>
        <taxon>Actinomycetes</taxon>
        <taxon>Mycobacteriales</taxon>
        <taxon>Corynebacteriaceae</taxon>
        <taxon>Corynebacterium</taxon>
    </lineage>
</organism>
<proteinExistence type="predicted"/>
<dbReference type="InterPro" id="IPR027417">
    <property type="entry name" value="P-loop_NTPase"/>
</dbReference>
<sequence>VIAHRLSTIAGVDTIVTLDKGHVEEVGSPAELATSGGIYSELLQLTQSRSKADRERLKRFGFTDDSESEYEEDVRG</sequence>
<dbReference type="GO" id="GO:0005524">
    <property type="term" value="F:ATP binding"/>
    <property type="evidence" value="ECO:0007669"/>
    <property type="project" value="UniProtKB-KW"/>
</dbReference>
<keyword evidence="1" id="KW-0547">Nucleotide-binding</keyword>
<dbReference type="EMBL" id="DXFZ01000005">
    <property type="protein sequence ID" value="HIW94940.1"/>
    <property type="molecule type" value="Genomic_DNA"/>
</dbReference>
<keyword evidence="1" id="KW-0067">ATP-binding</keyword>
<dbReference type="Gene3D" id="3.40.50.300">
    <property type="entry name" value="P-loop containing nucleotide triphosphate hydrolases"/>
    <property type="match status" value="1"/>
</dbReference>
<reference evidence="1" key="1">
    <citation type="journal article" date="2021" name="PeerJ">
        <title>Extensive microbial diversity within the chicken gut microbiome revealed by metagenomics and culture.</title>
        <authorList>
            <person name="Gilroy R."/>
            <person name="Ravi A."/>
            <person name="Getino M."/>
            <person name="Pursley I."/>
            <person name="Horton D.L."/>
            <person name="Alikhan N.F."/>
            <person name="Baker D."/>
            <person name="Gharbi K."/>
            <person name="Hall N."/>
            <person name="Watson M."/>
            <person name="Adriaenssens E.M."/>
            <person name="Foster-Nyarko E."/>
            <person name="Jarju S."/>
            <person name="Secka A."/>
            <person name="Antonio M."/>
            <person name="Oren A."/>
            <person name="Chaudhuri R.R."/>
            <person name="La Ragione R."/>
            <person name="Hildebrand F."/>
            <person name="Pallen M.J."/>
        </authorList>
    </citation>
    <scope>NUCLEOTIDE SEQUENCE</scope>
    <source>
        <strain evidence="1">4376</strain>
    </source>
</reference>
<protein>
    <submittedName>
        <fullName evidence="1">ABC transporter ATP-binding protein</fullName>
    </submittedName>
</protein>
<dbReference type="SUPFAM" id="SSF52540">
    <property type="entry name" value="P-loop containing nucleoside triphosphate hydrolases"/>
    <property type="match status" value="1"/>
</dbReference>
<dbReference type="Proteomes" id="UP000824189">
    <property type="component" value="Unassembled WGS sequence"/>
</dbReference>